<accession>G3GWN0</accession>
<dbReference type="GO" id="GO:0005524">
    <property type="term" value="F:ATP binding"/>
    <property type="evidence" value="ECO:0007669"/>
    <property type="project" value="UniProtKB-UniRule"/>
</dbReference>
<dbReference type="Proteomes" id="UP000001075">
    <property type="component" value="Unassembled WGS sequence"/>
</dbReference>
<evidence type="ECO:0000256" key="4">
    <source>
        <dbReference type="ARBA" id="ARBA00022679"/>
    </source>
</evidence>
<gene>
    <name evidence="14" type="ORF">I79_002157</name>
</gene>
<comment type="catalytic activity">
    <reaction evidence="9">
        <text>a D-hexose + ATP = a D-hexose 6-phosphate + ADP + H(+)</text>
        <dbReference type="Rhea" id="RHEA:22740"/>
        <dbReference type="ChEBI" id="CHEBI:4194"/>
        <dbReference type="ChEBI" id="CHEBI:15378"/>
        <dbReference type="ChEBI" id="CHEBI:30616"/>
        <dbReference type="ChEBI" id="CHEBI:229467"/>
        <dbReference type="ChEBI" id="CHEBI:456216"/>
        <dbReference type="EC" id="2.7.1.1"/>
    </reaction>
    <physiologicalReaction direction="left-to-right" evidence="9">
        <dbReference type="Rhea" id="RHEA:22741"/>
    </physiologicalReaction>
</comment>
<dbReference type="Pfam" id="PF00349">
    <property type="entry name" value="Hexokinase_1"/>
    <property type="match status" value="1"/>
</dbReference>
<evidence type="ECO:0000256" key="12">
    <source>
        <dbReference type="RuleBase" id="RU362007"/>
    </source>
</evidence>
<proteinExistence type="inferred from homology"/>
<dbReference type="FunFam" id="3.30.420.40:FF:000805">
    <property type="entry name" value="Hexokinase-2"/>
    <property type="match status" value="1"/>
</dbReference>
<dbReference type="PRINTS" id="PR00475">
    <property type="entry name" value="HEXOKINASE"/>
</dbReference>
<dbReference type="GO" id="GO:0005739">
    <property type="term" value="C:mitochondrion"/>
    <property type="evidence" value="ECO:0007669"/>
    <property type="project" value="TreeGrafter"/>
</dbReference>
<dbReference type="STRING" id="10029.G3GWN0"/>
<evidence type="ECO:0000256" key="5">
    <source>
        <dbReference type="ARBA" id="ARBA00022741"/>
    </source>
</evidence>
<evidence type="ECO:0000256" key="10">
    <source>
        <dbReference type="ARBA" id="ARBA00047905"/>
    </source>
</evidence>
<evidence type="ECO:0000256" key="6">
    <source>
        <dbReference type="ARBA" id="ARBA00022777"/>
    </source>
</evidence>
<reference evidence="16" key="1">
    <citation type="journal article" date="2011" name="Nat. Biotechnol.">
        <title>The genomic sequence of the Chinese hamster ovary (CHO)-K1 cell line.</title>
        <authorList>
            <person name="Xu X."/>
            <person name="Nagarajan H."/>
            <person name="Lewis N.E."/>
            <person name="Pan S."/>
            <person name="Cai Z."/>
            <person name="Liu X."/>
            <person name="Chen W."/>
            <person name="Xie M."/>
            <person name="Wang W."/>
            <person name="Hammond S."/>
            <person name="Andersen M.R."/>
            <person name="Neff N."/>
            <person name="Passarelli B."/>
            <person name="Koh W."/>
            <person name="Fan H.C."/>
            <person name="Wang J."/>
            <person name="Gui Y."/>
            <person name="Lee K.H."/>
            <person name="Betenbaugh M.J."/>
            <person name="Quake S.R."/>
            <person name="Famili I."/>
            <person name="Palsson B.O."/>
            <person name="Wang J."/>
        </authorList>
    </citation>
    <scope>NUCLEOTIDE SEQUENCE [LARGE SCALE GENOMIC DNA]</scope>
    <source>
        <strain evidence="16">CHO K1 cell line</strain>
    </source>
</reference>
<evidence type="ECO:0000256" key="9">
    <source>
        <dbReference type="ARBA" id="ARBA00044613"/>
    </source>
</evidence>
<dbReference type="Gene3D" id="3.40.367.20">
    <property type="match status" value="1"/>
</dbReference>
<dbReference type="OMA" id="RILLMEM"/>
<evidence type="ECO:0000313" key="16">
    <source>
        <dbReference type="Proteomes" id="UP000001075"/>
    </source>
</evidence>
<comment type="pathway">
    <text evidence="2">Carbohydrate metabolism; hexose metabolism.</text>
</comment>
<comment type="pathway">
    <text evidence="1">Carbohydrate degradation; glycolysis; D-glyceraldehyde 3-phosphate and glycerone phosphate from D-glucose: step 1/4.</text>
</comment>
<dbReference type="EC" id="2.7.1.-" evidence="12"/>
<comment type="similarity">
    <text evidence="3 12">Belongs to the hexokinase family.</text>
</comment>
<sequence length="266" mass="30633">MITSHMIACLFTELNQNQVQKVDQYLSHMHLSDETLLEISRQFQKEMEKELGATTNPTAVMKMLPTFVRSTPDRTEHGEFLALDLGGTNLLVLLVRMTDNDLQKVEMKNQIYAIPEEIMRGSGTQLFDHIAECLTNFMDKLQNKAKKLPLGYTFWFLCHQEKLDKSFLGSWTKGFKSSCVEGTNFWVLLVHVCNGKQRAIEMHNKIYSSQQEEVMHSTGEEFLDHIVQWIADFLEYMGMKGVSLPLGFTFSFPCQQNSLDQSILFK</sequence>
<keyword evidence="6 12" id="KW-0418">Kinase</keyword>
<keyword evidence="4 12" id="KW-0808">Transferase</keyword>
<dbReference type="GO" id="GO:0001678">
    <property type="term" value="P:intracellular glucose homeostasis"/>
    <property type="evidence" value="ECO:0007669"/>
    <property type="project" value="InterPro"/>
</dbReference>
<dbReference type="UniPathway" id="UPA00242"/>
<comment type="catalytic activity">
    <reaction evidence="11">
        <text>D-glucose + ATP = D-glucose 6-phosphate + ADP + H(+)</text>
        <dbReference type="Rhea" id="RHEA:17825"/>
        <dbReference type="ChEBI" id="CHEBI:4167"/>
        <dbReference type="ChEBI" id="CHEBI:15378"/>
        <dbReference type="ChEBI" id="CHEBI:30616"/>
        <dbReference type="ChEBI" id="CHEBI:61548"/>
        <dbReference type="ChEBI" id="CHEBI:456216"/>
        <dbReference type="EC" id="2.7.1.1"/>
    </reaction>
    <physiologicalReaction direction="left-to-right" evidence="11">
        <dbReference type="Rhea" id="RHEA:17826"/>
    </physiologicalReaction>
</comment>
<dbReference type="GO" id="GO:0006096">
    <property type="term" value="P:glycolytic process"/>
    <property type="evidence" value="ECO:0007669"/>
    <property type="project" value="UniProtKB-KW"/>
</dbReference>
<dbReference type="AlphaFoldDB" id="G3GWN0"/>
<dbReference type="GO" id="GO:0005536">
    <property type="term" value="F:D-glucose binding"/>
    <property type="evidence" value="ECO:0007669"/>
    <property type="project" value="InterPro"/>
</dbReference>
<organism evidence="14 16">
    <name type="scientific">Cricetulus griseus</name>
    <name type="common">Chinese hamster</name>
    <name type="synonym">Cricetulus barabensis griseus</name>
    <dbReference type="NCBI Taxonomy" id="10029"/>
    <lineage>
        <taxon>Eukaryota</taxon>
        <taxon>Metazoa</taxon>
        <taxon>Chordata</taxon>
        <taxon>Craniata</taxon>
        <taxon>Vertebrata</taxon>
        <taxon>Euteleostomi</taxon>
        <taxon>Mammalia</taxon>
        <taxon>Eutheria</taxon>
        <taxon>Euarchontoglires</taxon>
        <taxon>Glires</taxon>
        <taxon>Rodentia</taxon>
        <taxon>Myomorpha</taxon>
        <taxon>Muroidea</taxon>
        <taxon>Cricetidae</taxon>
        <taxon>Cricetinae</taxon>
        <taxon>Cricetulus</taxon>
    </lineage>
</organism>
<dbReference type="InterPro" id="IPR022672">
    <property type="entry name" value="Hexokinase_N"/>
</dbReference>
<evidence type="ECO:0000256" key="8">
    <source>
        <dbReference type="ARBA" id="ARBA00023152"/>
    </source>
</evidence>
<evidence type="ECO:0000256" key="11">
    <source>
        <dbReference type="ARBA" id="ARBA00048160"/>
    </source>
</evidence>
<evidence type="ECO:0000256" key="3">
    <source>
        <dbReference type="ARBA" id="ARBA00009225"/>
    </source>
</evidence>
<comment type="catalytic activity">
    <reaction evidence="10">
        <text>D-fructose + ATP = D-fructose 6-phosphate + ADP + H(+)</text>
        <dbReference type="Rhea" id="RHEA:16125"/>
        <dbReference type="ChEBI" id="CHEBI:15378"/>
        <dbReference type="ChEBI" id="CHEBI:30616"/>
        <dbReference type="ChEBI" id="CHEBI:37721"/>
        <dbReference type="ChEBI" id="CHEBI:61527"/>
        <dbReference type="ChEBI" id="CHEBI:456216"/>
        <dbReference type="EC" id="2.7.1.1"/>
    </reaction>
    <physiologicalReaction direction="left-to-right" evidence="10">
        <dbReference type="Rhea" id="RHEA:16126"/>
    </physiologicalReaction>
</comment>
<dbReference type="GO" id="GO:0005829">
    <property type="term" value="C:cytosol"/>
    <property type="evidence" value="ECO:0007669"/>
    <property type="project" value="TreeGrafter"/>
</dbReference>
<name>G3GWN0_CRIGR</name>
<evidence type="ECO:0000256" key="1">
    <source>
        <dbReference type="ARBA" id="ARBA00004888"/>
    </source>
</evidence>
<keyword evidence="5 12" id="KW-0547">Nucleotide-binding</keyword>
<keyword evidence="7 12" id="KW-0067">ATP-binding</keyword>
<dbReference type="Gene3D" id="3.30.420.40">
    <property type="match status" value="2"/>
</dbReference>
<dbReference type="Proteomes" id="UP000694386">
    <property type="component" value="Unplaced"/>
</dbReference>
<dbReference type="GO" id="GO:0006006">
    <property type="term" value="P:glucose metabolic process"/>
    <property type="evidence" value="ECO:0007669"/>
    <property type="project" value="UniProtKB-ARBA"/>
</dbReference>
<evidence type="ECO:0000259" key="13">
    <source>
        <dbReference type="Pfam" id="PF00349"/>
    </source>
</evidence>
<reference evidence="15" key="3">
    <citation type="submission" date="2025-05" db="UniProtKB">
        <authorList>
            <consortium name="Ensembl"/>
        </authorList>
    </citation>
    <scope>IDENTIFICATION</scope>
</reference>
<dbReference type="SUPFAM" id="SSF53067">
    <property type="entry name" value="Actin-like ATPase domain"/>
    <property type="match status" value="2"/>
</dbReference>
<dbReference type="GO" id="GO:0008865">
    <property type="term" value="F:fructokinase activity"/>
    <property type="evidence" value="ECO:0007669"/>
    <property type="project" value="TreeGrafter"/>
</dbReference>
<dbReference type="PANTHER" id="PTHR19443:SF4">
    <property type="entry name" value="HEXOKINASE-2"/>
    <property type="match status" value="1"/>
</dbReference>
<evidence type="ECO:0000256" key="2">
    <source>
        <dbReference type="ARBA" id="ARBA00005028"/>
    </source>
</evidence>
<evidence type="ECO:0000256" key="7">
    <source>
        <dbReference type="ARBA" id="ARBA00022840"/>
    </source>
</evidence>
<dbReference type="EMBL" id="JH000052">
    <property type="protein sequence ID" value="EGV96340.1"/>
    <property type="molecule type" value="Genomic_DNA"/>
</dbReference>
<dbReference type="GO" id="GO:0004340">
    <property type="term" value="F:glucokinase activity"/>
    <property type="evidence" value="ECO:0007669"/>
    <property type="project" value="TreeGrafter"/>
</dbReference>
<protein>
    <recommendedName>
        <fullName evidence="12">Phosphotransferase</fullName>
        <ecNumber evidence="12">2.7.1.-</ecNumber>
    </recommendedName>
</protein>
<dbReference type="GeneTree" id="ENSGT00950000182787"/>
<dbReference type="InterPro" id="IPR001312">
    <property type="entry name" value="Hexokinase"/>
</dbReference>
<dbReference type="InterPro" id="IPR043129">
    <property type="entry name" value="ATPase_NBD"/>
</dbReference>
<dbReference type="PANTHER" id="PTHR19443">
    <property type="entry name" value="HEXOKINASE"/>
    <property type="match status" value="1"/>
</dbReference>
<evidence type="ECO:0000313" key="15">
    <source>
        <dbReference type="Ensembl" id="ENSCGRP00001008976.1"/>
    </source>
</evidence>
<feature type="domain" description="Hexokinase N-terminal" evidence="13">
    <location>
        <begin position="22"/>
        <end position="182"/>
    </location>
</feature>
<evidence type="ECO:0000313" key="14">
    <source>
        <dbReference type="EMBL" id="EGV96340.1"/>
    </source>
</evidence>
<reference evidence="14" key="2">
    <citation type="submission" date="2011-08" db="EMBL/GenBank/DDBJ databases">
        <title>The genomic sequence of the Chinese hamster ovary CHO-K1 cell line.</title>
        <authorList>
            <person name="Xu X."/>
            <person name="Nagarajan H."/>
            <person name="Lewis N.E."/>
            <person name="Pan S."/>
            <person name="Cai Z."/>
            <person name="Liu X."/>
            <person name="Chen W."/>
            <person name="Xie M."/>
            <person name="Wang W."/>
            <person name="Hammond S."/>
            <person name="Andersen M.R."/>
            <person name="Neff N."/>
            <person name="Passarelli B."/>
            <person name="Koh W."/>
            <person name="Fan C.H."/>
            <person name="Wang J."/>
            <person name="Gui Y."/>
            <person name="Lee K.H."/>
            <person name="Betenbaugh M.J."/>
            <person name="Quake S.R."/>
            <person name="Famili I."/>
            <person name="Palsson B.O."/>
            <person name="Wang J."/>
        </authorList>
    </citation>
    <scope>NUCLEOTIDE SEQUENCE</scope>
</reference>
<dbReference type="Ensembl" id="ENSCGRT00001013140.1">
    <property type="protein sequence ID" value="ENSCGRP00001008976.1"/>
    <property type="gene ID" value="ENSCGRG00001011152.1"/>
</dbReference>
<dbReference type="PROSITE" id="PS51748">
    <property type="entry name" value="HEXOKINASE_2"/>
    <property type="match status" value="1"/>
</dbReference>
<keyword evidence="8 12" id="KW-0324">Glycolysis</keyword>